<keyword evidence="9" id="KW-0012">Acyltransferase</keyword>
<comment type="subcellular location">
    <subcellularLocation>
        <location evidence="2">Cytoplasm</location>
    </subcellularLocation>
    <subcellularLocation>
        <location evidence="1">Nucleus</location>
    </subcellularLocation>
</comment>
<evidence type="ECO:0000256" key="7">
    <source>
        <dbReference type="ARBA" id="ARBA00022679"/>
    </source>
</evidence>
<comment type="catalytic activity">
    <reaction evidence="11">
        <text>N-terminal L-seryl-[histone H4] + acetyl-CoA = N-terminal N(alpha)-acetyl-L-seryl-[histone H4] + CoA + H(+)</text>
        <dbReference type="Rhea" id="RHEA:50596"/>
        <dbReference type="Rhea" id="RHEA-COMP:12740"/>
        <dbReference type="Rhea" id="RHEA-COMP:12743"/>
        <dbReference type="ChEBI" id="CHEBI:15378"/>
        <dbReference type="ChEBI" id="CHEBI:57287"/>
        <dbReference type="ChEBI" id="CHEBI:57288"/>
        <dbReference type="ChEBI" id="CHEBI:64738"/>
        <dbReference type="ChEBI" id="CHEBI:83690"/>
        <dbReference type="EC" id="2.3.1.257"/>
    </reaction>
</comment>
<dbReference type="InterPro" id="IPR016181">
    <property type="entry name" value="Acyl_CoA_acyltransferase"/>
</dbReference>
<comment type="caution">
    <text evidence="13">The sequence shown here is derived from an EMBL/GenBank/DDBJ whole genome shotgun (WGS) entry which is preliminary data.</text>
</comment>
<dbReference type="EMBL" id="JBFDAA010000012">
    <property type="protein sequence ID" value="KAL1123417.1"/>
    <property type="molecule type" value="Genomic_DNA"/>
</dbReference>
<sequence length="209" mass="24728">MGRKTLKSVQKQLRRREEKKRLVEALDCVNKANLLKDPLEEFPAFRNFSNKDLTLSLECKRVKQLELSVVEWILRLEKSNMESLYNACDWGWDEEKKNSELTDDMAWYLIAYTNDRVPVAFCHFRFDMDYAAVRRQKLGKFMMQVLELIAFKNHMKKVVLTVFKHNPGTLGFFKSLNYTLDSTSPEEEFCYLVLSKLNKRMCEVKDTKS</sequence>
<organism evidence="13 14">
    <name type="scientific">Ranatra chinensis</name>
    <dbReference type="NCBI Taxonomy" id="642074"/>
    <lineage>
        <taxon>Eukaryota</taxon>
        <taxon>Metazoa</taxon>
        <taxon>Ecdysozoa</taxon>
        <taxon>Arthropoda</taxon>
        <taxon>Hexapoda</taxon>
        <taxon>Insecta</taxon>
        <taxon>Pterygota</taxon>
        <taxon>Neoptera</taxon>
        <taxon>Paraneoptera</taxon>
        <taxon>Hemiptera</taxon>
        <taxon>Heteroptera</taxon>
        <taxon>Panheteroptera</taxon>
        <taxon>Nepomorpha</taxon>
        <taxon>Nepidae</taxon>
        <taxon>Ranatrinae</taxon>
        <taxon>Ranatra</taxon>
    </lineage>
</organism>
<name>A0ABD0YJZ1_9HEMI</name>
<accession>A0ABD0YJZ1</accession>
<dbReference type="GO" id="GO:0005737">
    <property type="term" value="C:cytoplasm"/>
    <property type="evidence" value="ECO:0007669"/>
    <property type="project" value="UniProtKB-SubCell"/>
</dbReference>
<keyword evidence="8" id="KW-0539">Nucleus</keyword>
<dbReference type="InterPro" id="IPR000182">
    <property type="entry name" value="GNAT_dom"/>
</dbReference>
<evidence type="ECO:0000256" key="4">
    <source>
        <dbReference type="ARBA" id="ARBA00012950"/>
    </source>
</evidence>
<dbReference type="AlphaFoldDB" id="A0ABD0YJZ1"/>
<evidence type="ECO:0000256" key="2">
    <source>
        <dbReference type="ARBA" id="ARBA00004496"/>
    </source>
</evidence>
<dbReference type="Gene3D" id="3.40.630.30">
    <property type="match status" value="1"/>
</dbReference>
<reference evidence="13 14" key="1">
    <citation type="submission" date="2024-07" db="EMBL/GenBank/DDBJ databases">
        <title>Chromosome-level genome assembly of the water stick insect Ranatra chinensis (Heteroptera: Nepidae).</title>
        <authorList>
            <person name="Liu X."/>
        </authorList>
    </citation>
    <scope>NUCLEOTIDE SEQUENCE [LARGE SCALE GENOMIC DNA]</scope>
    <source>
        <strain evidence="13">Cailab_2021Rc</strain>
        <tissue evidence="13">Muscle</tissue>
    </source>
</reference>
<evidence type="ECO:0000256" key="11">
    <source>
        <dbReference type="ARBA" id="ARBA00049524"/>
    </source>
</evidence>
<evidence type="ECO:0000256" key="6">
    <source>
        <dbReference type="ARBA" id="ARBA00022490"/>
    </source>
</evidence>
<evidence type="ECO:0000256" key="5">
    <source>
        <dbReference type="ARBA" id="ARBA00015043"/>
    </source>
</evidence>
<keyword evidence="14" id="KW-1185">Reference proteome</keyword>
<dbReference type="Pfam" id="PF00583">
    <property type="entry name" value="Acetyltransf_1"/>
    <property type="match status" value="1"/>
</dbReference>
<protein>
    <recommendedName>
        <fullName evidence="5">N-alpha-acetyltransferase 40</fullName>
        <ecNumber evidence="4">2.3.1.257</ecNumber>
    </recommendedName>
</protein>
<comment type="similarity">
    <text evidence="3">Belongs to the acetyltransferase family. NAA40 subfamily.</text>
</comment>
<dbReference type="Proteomes" id="UP001558652">
    <property type="component" value="Unassembled WGS sequence"/>
</dbReference>
<evidence type="ECO:0000313" key="13">
    <source>
        <dbReference type="EMBL" id="KAL1123417.1"/>
    </source>
</evidence>
<dbReference type="GO" id="GO:0005634">
    <property type="term" value="C:nucleus"/>
    <property type="evidence" value="ECO:0007669"/>
    <property type="project" value="UniProtKB-SubCell"/>
</dbReference>
<comment type="catalytic activity">
    <reaction evidence="10">
        <text>N-terminal L-seryl-[histone H2A] + acetyl-CoA = N-terminal N(alpha)-acetyl-L-seryl-[histone H2A] + CoA + H(+)</text>
        <dbReference type="Rhea" id="RHEA:50600"/>
        <dbReference type="Rhea" id="RHEA-COMP:12742"/>
        <dbReference type="Rhea" id="RHEA-COMP:12744"/>
        <dbReference type="ChEBI" id="CHEBI:15378"/>
        <dbReference type="ChEBI" id="CHEBI:57287"/>
        <dbReference type="ChEBI" id="CHEBI:57288"/>
        <dbReference type="ChEBI" id="CHEBI:64738"/>
        <dbReference type="ChEBI" id="CHEBI:83690"/>
        <dbReference type="EC" id="2.3.1.257"/>
    </reaction>
</comment>
<dbReference type="EC" id="2.3.1.257" evidence="4"/>
<keyword evidence="6" id="KW-0963">Cytoplasm</keyword>
<proteinExistence type="inferred from homology"/>
<feature type="domain" description="N-acetyltransferase" evidence="12">
    <location>
        <begin position="94"/>
        <end position="177"/>
    </location>
</feature>
<dbReference type="GO" id="GO:1990189">
    <property type="term" value="F:protein N-terminal-serine acetyltransferase activity"/>
    <property type="evidence" value="ECO:0007669"/>
    <property type="project" value="UniProtKB-EC"/>
</dbReference>
<evidence type="ECO:0000256" key="3">
    <source>
        <dbReference type="ARBA" id="ARBA00008870"/>
    </source>
</evidence>
<dbReference type="PANTHER" id="PTHR20531">
    <property type="entry name" value="N-ALPHA-ACETYLTRANSFERASE 40"/>
    <property type="match status" value="1"/>
</dbReference>
<dbReference type="PANTHER" id="PTHR20531:SF1">
    <property type="entry name" value="N-ALPHA-ACETYLTRANSFERASE 40"/>
    <property type="match status" value="1"/>
</dbReference>
<gene>
    <name evidence="13" type="ORF">AAG570_002497</name>
</gene>
<dbReference type="InterPro" id="IPR039949">
    <property type="entry name" value="NAA40"/>
</dbReference>
<evidence type="ECO:0000256" key="9">
    <source>
        <dbReference type="ARBA" id="ARBA00023315"/>
    </source>
</evidence>
<dbReference type="SUPFAM" id="SSF55729">
    <property type="entry name" value="Acyl-CoA N-acyltransferases (Nat)"/>
    <property type="match status" value="1"/>
</dbReference>
<evidence type="ECO:0000259" key="12">
    <source>
        <dbReference type="Pfam" id="PF00583"/>
    </source>
</evidence>
<evidence type="ECO:0000256" key="10">
    <source>
        <dbReference type="ARBA" id="ARBA00047821"/>
    </source>
</evidence>
<evidence type="ECO:0000256" key="1">
    <source>
        <dbReference type="ARBA" id="ARBA00004123"/>
    </source>
</evidence>
<keyword evidence="7" id="KW-0808">Transferase</keyword>
<evidence type="ECO:0000256" key="8">
    <source>
        <dbReference type="ARBA" id="ARBA00023242"/>
    </source>
</evidence>
<evidence type="ECO:0000313" key="14">
    <source>
        <dbReference type="Proteomes" id="UP001558652"/>
    </source>
</evidence>